<feature type="chain" id="PRO_5008519969" evidence="5">
    <location>
        <begin position="27"/>
        <end position="274"/>
    </location>
</feature>
<dbReference type="InterPro" id="IPR001638">
    <property type="entry name" value="Solute-binding_3/MltF_N"/>
</dbReference>
<gene>
    <name evidence="7" type="ORF">PA27867_2436</name>
</gene>
<dbReference type="Gene3D" id="3.40.190.10">
    <property type="entry name" value="Periplasmic binding protein-like II"/>
    <property type="match status" value="2"/>
</dbReference>
<feature type="signal peptide" evidence="5">
    <location>
        <begin position="1"/>
        <end position="26"/>
    </location>
</feature>
<evidence type="ECO:0000313" key="8">
    <source>
        <dbReference type="Proteomes" id="UP000092582"/>
    </source>
</evidence>
<proteinExistence type="inferred from homology"/>
<comment type="similarity">
    <text evidence="2 4">Belongs to the bacterial solute-binding protein 3 family.</text>
</comment>
<dbReference type="PANTHER" id="PTHR35936:SF35">
    <property type="entry name" value="L-CYSTINE-BINDING PROTEIN TCYJ"/>
    <property type="match status" value="1"/>
</dbReference>
<evidence type="ECO:0000256" key="3">
    <source>
        <dbReference type="ARBA" id="ARBA00022729"/>
    </source>
</evidence>
<name>A0A1B1BLJ9_9MICO</name>
<reference evidence="7 8" key="1">
    <citation type="submission" date="2016-06" db="EMBL/GenBank/DDBJ databases">
        <title>Genome sequencing of Cryobacterium arcticum PAMC 27867.</title>
        <authorList>
            <person name="Lee J."/>
            <person name="Kim O.-S."/>
        </authorList>
    </citation>
    <scope>NUCLEOTIDE SEQUENCE [LARGE SCALE GENOMIC DNA]</scope>
    <source>
        <strain evidence="7 8">PAMC 27867</strain>
    </source>
</reference>
<sequence length="274" mass="28123" precursor="true">MKRHLVSATVLTLAAAVALAGCSASASDSSGAAGSTTGTDDSLSSVLESGTLTIGTEGTYRPFSYHADGSGDLTGYDVEVATAVADQLGVKAKFEETQWDAIFAGLEAGRFDTIANQVSITPEREAAYAFSAPYTYSTGVIVVPSDNTSITSFDSLNGKTTAQSLTSNWYTLATESGATVQSVEGWAQSVALVEQGRVDATVNDKLTYLDYKKQTGASGLKIAAETTDRSESAFAFAQGGTALADAVTDALATLSADGTLAAISDTYFGADVSK</sequence>
<evidence type="ECO:0000259" key="6">
    <source>
        <dbReference type="SMART" id="SM00062"/>
    </source>
</evidence>
<dbReference type="KEGG" id="cart:PA27867_2436"/>
<dbReference type="CDD" id="cd13711">
    <property type="entry name" value="PBP2_Ngo0372_TcyA"/>
    <property type="match status" value="1"/>
</dbReference>
<dbReference type="SUPFAM" id="SSF53850">
    <property type="entry name" value="Periplasmic binding protein-like II"/>
    <property type="match status" value="1"/>
</dbReference>
<dbReference type="PROSITE" id="PS01039">
    <property type="entry name" value="SBP_BACTERIAL_3"/>
    <property type="match status" value="1"/>
</dbReference>
<dbReference type="RefSeq" id="WP_084021093.1">
    <property type="nucleotide sequence ID" value="NZ_CP016282.1"/>
</dbReference>
<dbReference type="EMBL" id="CP016282">
    <property type="protein sequence ID" value="ANP73384.1"/>
    <property type="molecule type" value="Genomic_DNA"/>
</dbReference>
<dbReference type="STRING" id="670052.PA27867_2436"/>
<evidence type="ECO:0000256" key="4">
    <source>
        <dbReference type="RuleBase" id="RU003744"/>
    </source>
</evidence>
<dbReference type="SMART" id="SM00062">
    <property type="entry name" value="PBPb"/>
    <property type="match status" value="1"/>
</dbReference>
<accession>A0A1B1BLJ9</accession>
<evidence type="ECO:0000256" key="1">
    <source>
        <dbReference type="ARBA" id="ARBA00004196"/>
    </source>
</evidence>
<keyword evidence="8" id="KW-1185">Reference proteome</keyword>
<feature type="domain" description="Solute-binding protein family 3/N-terminal" evidence="6">
    <location>
        <begin position="51"/>
        <end position="271"/>
    </location>
</feature>
<dbReference type="InterPro" id="IPR018313">
    <property type="entry name" value="SBP_3_CS"/>
</dbReference>
<dbReference type="PROSITE" id="PS51257">
    <property type="entry name" value="PROKAR_LIPOPROTEIN"/>
    <property type="match status" value="1"/>
</dbReference>
<organism evidence="7 8">
    <name type="scientific">Cryobacterium arcticum</name>
    <dbReference type="NCBI Taxonomy" id="670052"/>
    <lineage>
        <taxon>Bacteria</taxon>
        <taxon>Bacillati</taxon>
        <taxon>Actinomycetota</taxon>
        <taxon>Actinomycetes</taxon>
        <taxon>Micrococcales</taxon>
        <taxon>Microbacteriaceae</taxon>
        <taxon>Cryobacterium</taxon>
    </lineage>
</organism>
<dbReference type="PANTHER" id="PTHR35936">
    <property type="entry name" value="MEMBRANE-BOUND LYTIC MUREIN TRANSGLYCOSYLASE F"/>
    <property type="match status" value="1"/>
</dbReference>
<evidence type="ECO:0000256" key="2">
    <source>
        <dbReference type="ARBA" id="ARBA00010333"/>
    </source>
</evidence>
<protein>
    <submittedName>
        <fullName evidence="7">L-cystine-binding protein tcyA</fullName>
    </submittedName>
</protein>
<dbReference type="GO" id="GO:0030313">
    <property type="term" value="C:cell envelope"/>
    <property type="evidence" value="ECO:0007669"/>
    <property type="project" value="UniProtKB-SubCell"/>
</dbReference>
<comment type="subcellular location">
    <subcellularLocation>
        <location evidence="1">Cell envelope</location>
    </subcellularLocation>
</comment>
<dbReference type="PATRIC" id="fig|670052.7.peg.2502"/>
<dbReference type="AlphaFoldDB" id="A0A1B1BLJ9"/>
<evidence type="ECO:0000256" key="5">
    <source>
        <dbReference type="SAM" id="SignalP"/>
    </source>
</evidence>
<dbReference type="Proteomes" id="UP000092582">
    <property type="component" value="Chromosome 1"/>
</dbReference>
<dbReference type="Pfam" id="PF00497">
    <property type="entry name" value="SBP_bac_3"/>
    <property type="match status" value="1"/>
</dbReference>
<keyword evidence="3 5" id="KW-0732">Signal</keyword>
<evidence type="ECO:0000313" key="7">
    <source>
        <dbReference type="EMBL" id="ANP73384.1"/>
    </source>
</evidence>
<dbReference type="OrthoDB" id="9814902at2"/>